<evidence type="ECO:0000313" key="3">
    <source>
        <dbReference type="Proteomes" id="UP000298615"/>
    </source>
</evidence>
<dbReference type="RefSeq" id="WP_136953034.1">
    <property type="nucleotide sequence ID" value="NZ_CP039712.1"/>
</dbReference>
<organism evidence="2 3">
    <name type="scientific">Vagococcus zengguangii</name>
    <dbReference type="NCBI Taxonomy" id="2571750"/>
    <lineage>
        <taxon>Bacteria</taxon>
        <taxon>Bacillati</taxon>
        <taxon>Bacillota</taxon>
        <taxon>Bacilli</taxon>
        <taxon>Lactobacillales</taxon>
        <taxon>Enterococcaceae</taxon>
        <taxon>Vagococcus</taxon>
    </lineage>
</organism>
<sequence>MVTRYISANASEINKMTADELRESIKASAGRVICSEIIGGMSPIIGDITNAEVATAYGADLILLNGFDCFEPFMFGMPKGTEPKDLIRRLRELTGRSVGVNLEPIPEGVAIMGEKVEISNGRQCNPASLQAASELGFDFICLTGNPGTGVTNEAILNGIIEAKKHFTGLVIAGKMHNAGVDEPVVSMETTKAFVEAGADIILMPAVGTIPGFSEAELAEAVKYAHENDALVMSAIGTSQESADLETIRRIALMNKIAGVDIQHIGDGGYVAGVATLENIYATSVVIRGLRHTMSRISRSARR</sequence>
<name>A0A4D7CQ57_9ENTE</name>
<dbReference type="InterPro" id="IPR011060">
    <property type="entry name" value="RibuloseP-bd_barrel"/>
</dbReference>
<dbReference type="EMBL" id="CP039712">
    <property type="protein sequence ID" value="QCI86199.1"/>
    <property type="molecule type" value="Genomic_DNA"/>
</dbReference>
<dbReference type="GO" id="GO:0016787">
    <property type="term" value="F:hydrolase activity"/>
    <property type="evidence" value="ECO:0007669"/>
    <property type="project" value="UniProtKB-KW"/>
</dbReference>
<keyword evidence="2" id="KW-0378">Hydrolase</keyword>
<dbReference type="InterPro" id="IPR057238">
    <property type="entry name" value="DUF7916"/>
</dbReference>
<dbReference type="KEGG" id="vao:FA707_04130"/>
<accession>A0A4D7CQ57</accession>
<evidence type="ECO:0000259" key="1">
    <source>
        <dbReference type="Pfam" id="PF25509"/>
    </source>
</evidence>
<feature type="domain" description="DUF7916" evidence="1">
    <location>
        <begin position="6"/>
        <end position="302"/>
    </location>
</feature>
<dbReference type="Pfam" id="PF25509">
    <property type="entry name" value="DUF7916"/>
    <property type="match status" value="1"/>
</dbReference>
<dbReference type="Proteomes" id="UP000298615">
    <property type="component" value="Chromosome"/>
</dbReference>
<gene>
    <name evidence="2" type="ORF">FA707_04130</name>
</gene>
<proteinExistence type="predicted"/>
<protein>
    <submittedName>
        <fullName evidence="2">Haloacid dehalogenase-like hydrolase</fullName>
    </submittedName>
</protein>
<evidence type="ECO:0000313" key="2">
    <source>
        <dbReference type="EMBL" id="QCI86199.1"/>
    </source>
</evidence>
<reference evidence="2 3" key="1">
    <citation type="submission" date="2019-04" db="EMBL/GenBank/DDBJ databases">
        <title>Vagococcus sp. nov., isolated from faeces of yaks (Bos grunniens).</title>
        <authorList>
            <person name="Ge Y."/>
        </authorList>
    </citation>
    <scope>NUCLEOTIDE SEQUENCE [LARGE SCALE GENOMIC DNA]</scope>
    <source>
        <strain evidence="2 3">MN-17</strain>
    </source>
</reference>
<dbReference type="AlphaFoldDB" id="A0A4D7CQ57"/>
<dbReference type="SUPFAM" id="SSF51366">
    <property type="entry name" value="Ribulose-phoshate binding barrel"/>
    <property type="match status" value="1"/>
</dbReference>
<keyword evidence="3" id="KW-1185">Reference proteome</keyword>